<dbReference type="PANTHER" id="PTHR33881:SF10">
    <property type="entry name" value="SLIT HOMOLOG 2 PROTEIN-LIKE"/>
    <property type="match status" value="1"/>
</dbReference>
<dbReference type="OrthoDB" id="1914642at2759"/>
<evidence type="ECO:0000313" key="2">
    <source>
        <dbReference type="RefSeq" id="XP_022744002.1"/>
    </source>
</evidence>
<name>A0A6P5YUR9_DURZI</name>
<dbReference type="KEGG" id="dzi:111294960"/>
<reference evidence="2" key="1">
    <citation type="submission" date="2025-08" db="UniProtKB">
        <authorList>
            <consortium name="RefSeq"/>
        </authorList>
    </citation>
    <scope>IDENTIFICATION</scope>
    <source>
        <tissue evidence="2">Fruit stalk</tissue>
    </source>
</reference>
<dbReference type="PROSITE" id="PS51257">
    <property type="entry name" value="PROKAR_LIPOPROTEIN"/>
    <property type="match status" value="1"/>
</dbReference>
<dbReference type="PANTHER" id="PTHR33881">
    <property type="entry name" value="NEUROGENIC LOCUS NOTCH-LIKE PROTEIN"/>
    <property type="match status" value="1"/>
</dbReference>
<accession>A0A6P5YUR9</accession>
<dbReference type="Proteomes" id="UP000515121">
    <property type="component" value="Unplaced"/>
</dbReference>
<sequence>MVFGGKENSIFVNLYKNPFTNTSFSFSSCSSISHSLSEKMESYKILAIAALLLVFLPNAAIGDLGDLSPALAPFYEKVCDDVECGKGTCKADIRYPLNYICECDAGWKRTRYDDDSDDDLKFLPCVIPNCTLDYSCQPAPPPVPEKEVPHNSSFFDPCYWIYCGEGTCNKTATYKHICECNPGYSNLLNRTYFPCYSQCTLGSDCSRLGITVSNQQSTPAGGKASTFLPGKLHWAAILVMSMVMVLWK</sequence>
<proteinExistence type="predicted"/>
<protein>
    <submittedName>
        <fullName evidence="2">Uncharacterized protein LOC111294960</fullName>
    </submittedName>
</protein>
<gene>
    <name evidence="2" type="primary">LOC111294960</name>
</gene>
<evidence type="ECO:0000313" key="1">
    <source>
        <dbReference type="Proteomes" id="UP000515121"/>
    </source>
</evidence>
<dbReference type="RefSeq" id="XP_022744002.1">
    <property type="nucleotide sequence ID" value="XM_022888267.1"/>
</dbReference>
<organism evidence="1 2">
    <name type="scientific">Durio zibethinus</name>
    <name type="common">Durian</name>
    <dbReference type="NCBI Taxonomy" id="66656"/>
    <lineage>
        <taxon>Eukaryota</taxon>
        <taxon>Viridiplantae</taxon>
        <taxon>Streptophyta</taxon>
        <taxon>Embryophyta</taxon>
        <taxon>Tracheophyta</taxon>
        <taxon>Spermatophyta</taxon>
        <taxon>Magnoliopsida</taxon>
        <taxon>eudicotyledons</taxon>
        <taxon>Gunneridae</taxon>
        <taxon>Pentapetalae</taxon>
        <taxon>rosids</taxon>
        <taxon>malvids</taxon>
        <taxon>Malvales</taxon>
        <taxon>Malvaceae</taxon>
        <taxon>Helicteroideae</taxon>
        <taxon>Durio</taxon>
    </lineage>
</organism>
<dbReference type="AlphaFoldDB" id="A0A6P5YUR9"/>
<dbReference type="GeneID" id="111294960"/>
<keyword evidence="1" id="KW-1185">Reference proteome</keyword>